<evidence type="ECO:0000313" key="1">
    <source>
        <dbReference type="EMBL" id="KAK1519764.1"/>
    </source>
</evidence>
<evidence type="ECO:0000313" key="2">
    <source>
        <dbReference type="Proteomes" id="UP001240678"/>
    </source>
</evidence>
<dbReference type="GeneID" id="85343115"/>
<accession>A0AAI9YQK7</accession>
<reference evidence="1 2" key="1">
    <citation type="submission" date="2016-10" db="EMBL/GenBank/DDBJ databases">
        <title>The genome sequence of Colletotrichum fioriniae PJ7.</title>
        <authorList>
            <person name="Baroncelli R."/>
        </authorList>
    </citation>
    <scope>NUCLEOTIDE SEQUENCE [LARGE SCALE GENOMIC DNA]</scope>
    <source>
        <strain evidence="1 2">IMI 309622</strain>
    </source>
</reference>
<sequence>MLSPMRVRQSRRLGILRRAERWARFVSSGAKEFVLLEGAGLVAGTVFEGLAIR</sequence>
<dbReference type="Proteomes" id="UP001240678">
    <property type="component" value="Unassembled WGS sequence"/>
</dbReference>
<dbReference type="EMBL" id="MOOE01000012">
    <property type="protein sequence ID" value="KAK1519764.1"/>
    <property type="molecule type" value="Genomic_DNA"/>
</dbReference>
<proteinExistence type="predicted"/>
<gene>
    <name evidence="1" type="ORF">CCOS01_11415</name>
</gene>
<keyword evidence="2" id="KW-1185">Reference proteome</keyword>
<dbReference type="RefSeq" id="XP_060310300.1">
    <property type="nucleotide sequence ID" value="XM_060459568.1"/>
</dbReference>
<dbReference type="AlphaFoldDB" id="A0AAI9YQK7"/>
<comment type="caution">
    <text evidence="1">The sequence shown here is derived from an EMBL/GenBank/DDBJ whole genome shotgun (WGS) entry which is preliminary data.</text>
</comment>
<organism evidence="1 2">
    <name type="scientific">Colletotrichum costaricense</name>
    <dbReference type="NCBI Taxonomy" id="1209916"/>
    <lineage>
        <taxon>Eukaryota</taxon>
        <taxon>Fungi</taxon>
        <taxon>Dikarya</taxon>
        <taxon>Ascomycota</taxon>
        <taxon>Pezizomycotina</taxon>
        <taxon>Sordariomycetes</taxon>
        <taxon>Hypocreomycetidae</taxon>
        <taxon>Glomerellales</taxon>
        <taxon>Glomerellaceae</taxon>
        <taxon>Colletotrichum</taxon>
        <taxon>Colletotrichum acutatum species complex</taxon>
    </lineage>
</organism>
<protein>
    <submittedName>
        <fullName evidence="1">Uncharacterized protein</fullName>
    </submittedName>
</protein>
<name>A0AAI9YQK7_9PEZI</name>